<feature type="transmembrane region" description="Helical" evidence="7">
    <location>
        <begin position="134"/>
        <end position="154"/>
    </location>
</feature>
<feature type="transmembrane region" description="Helical" evidence="7">
    <location>
        <begin position="39"/>
        <end position="64"/>
    </location>
</feature>
<evidence type="ECO:0000256" key="2">
    <source>
        <dbReference type="ARBA" id="ARBA00022448"/>
    </source>
</evidence>
<organism evidence="10 11">
    <name type="scientific">Bailinhaonella thermotolerans</name>
    <dbReference type="NCBI Taxonomy" id="1070861"/>
    <lineage>
        <taxon>Bacteria</taxon>
        <taxon>Bacillati</taxon>
        <taxon>Actinomycetota</taxon>
        <taxon>Actinomycetes</taxon>
        <taxon>Streptosporangiales</taxon>
        <taxon>Streptosporangiaceae</taxon>
        <taxon>Bailinhaonella</taxon>
    </lineage>
</organism>
<feature type="transmembrane region" description="Helical" evidence="7">
    <location>
        <begin position="181"/>
        <end position="205"/>
    </location>
</feature>
<dbReference type="OrthoDB" id="34224at2"/>
<feature type="region of interest" description="Disordered" evidence="8">
    <location>
        <begin position="1"/>
        <end position="31"/>
    </location>
</feature>
<dbReference type="PROSITE" id="PS50928">
    <property type="entry name" value="ABC_TM1"/>
    <property type="match status" value="1"/>
</dbReference>
<dbReference type="Pfam" id="PF00528">
    <property type="entry name" value="BPD_transp_1"/>
    <property type="match status" value="1"/>
</dbReference>
<accession>A0A3A4ANY5</accession>
<dbReference type="Gene3D" id="1.10.3720.10">
    <property type="entry name" value="MetI-like"/>
    <property type="match status" value="1"/>
</dbReference>
<dbReference type="CDD" id="cd06261">
    <property type="entry name" value="TM_PBP2"/>
    <property type="match status" value="1"/>
</dbReference>
<keyword evidence="6 7" id="KW-0472">Membrane</keyword>
<keyword evidence="2 7" id="KW-0813">Transport</keyword>
<evidence type="ECO:0000256" key="3">
    <source>
        <dbReference type="ARBA" id="ARBA00022475"/>
    </source>
</evidence>
<keyword evidence="5 7" id="KW-1133">Transmembrane helix</keyword>
<comment type="subcellular location">
    <subcellularLocation>
        <location evidence="1 7">Cell membrane</location>
        <topology evidence="1 7">Multi-pass membrane protein</topology>
    </subcellularLocation>
</comment>
<evidence type="ECO:0000256" key="4">
    <source>
        <dbReference type="ARBA" id="ARBA00022692"/>
    </source>
</evidence>
<name>A0A3A4ANY5_9ACTN</name>
<evidence type="ECO:0000256" key="7">
    <source>
        <dbReference type="RuleBase" id="RU363032"/>
    </source>
</evidence>
<proteinExistence type="inferred from homology"/>
<evidence type="ECO:0000256" key="5">
    <source>
        <dbReference type="ARBA" id="ARBA00022989"/>
    </source>
</evidence>
<reference evidence="10 11" key="1">
    <citation type="submission" date="2018-09" db="EMBL/GenBank/DDBJ databases">
        <title>YIM 75507 draft genome.</title>
        <authorList>
            <person name="Tang S."/>
            <person name="Feng Y."/>
        </authorList>
    </citation>
    <scope>NUCLEOTIDE SEQUENCE [LARGE SCALE GENOMIC DNA]</scope>
    <source>
        <strain evidence="10 11">YIM 75507</strain>
    </source>
</reference>
<dbReference type="AlphaFoldDB" id="A0A3A4ANY5"/>
<keyword evidence="3" id="KW-1003">Cell membrane</keyword>
<evidence type="ECO:0000256" key="6">
    <source>
        <dbReference type="ARBA" id="ARBA00023136"/>
    </source>
</evidence>
<evidence type="ECO:0000259" key="9">
    <source>
        <dbReference type="PROSITE" id="PS50928"/>
    </source>
</evidence>
<comment type="similarity">
    <text evidence="7">Belongs to the binding-protein-dependent transport system permease family.</text>
</comment>
<gene>
    <name evidence="10" type="ORF">D5H75_24525</name>
</gene>
<evidence type="ECO:0000256" key="1">
    <source>
        <dbReference type="ARBA" id="ARBA00004651"/>
    </source>
</evidence>
<dbReference type="GO" id="GO:0055085">
    <property type="term" value="P:transmembrane transport"/>
    <property type="evidence" value="ECO:0007669"/>
    <property type="project" value="InterPro"/>
</dbReference>
<evidence type="ECO:0000313" key="10">
    <source>
        <dbReference type="EMBL" id="RJL30175.1"/>
    </source>
</evidence>
<dbReference type="EMBL" id="QZEY01000010">
    <property type="protein sequence ID" value="RJL30175.1"/>
    <property type="molecule type" value="Genomic_DNA"/>
</dbReference>
<evidence type="ECO:0000313" key="11">
    <source>
        <dbReference type="Proteomes" id="UP000265768"/>
    </source>
</evidence>
<feature type="transmembrane region" description="Helical" evidence="7">
    <location>
        <begin position="292"/>
        <end position="313"/>
    </location>
</feature>
<sequence>MMTATLTPAPEKAPRRARASSGASRRRDSGPLERQQSRLFWPFVAPALLVYGLLFLAPIAYAAWTSLYRWDGMGEMEWQGLKNYWILWNDPNFASSIVNTLKILVIGGVITFLCSFLLTLVLREMRAKLFARSVLFFPNLVNAMVFGAVAGFLFSPDGPVNAVLGWVGVETPPKWLGTDNVFTLIMATLIWTATGYYTTIIMAAVDQIPPYLYEAAELEGASAWQRLRHVTIPLAWDVITVCAVLWTVSSVKVFELILLFGGSNAAEPPMQTWTTAVYVYASVFPTGSVPKLGLASAAALVSLVMVGLFTVLLRRLMRRDPIRY</sequence>
<feature type="domain" description="ABC transmembrane type-1" evidence="9">
    <location>
        <begin position="97"/>
        <end position="313"/>
    </location>
</feature>
<keyword evidence="11" id="KW-1185">Reference proteome</keyword>
<feature type="transmembrane region" description="Helical" evidence="7">
    <location>
        <begin position="103"/>
        <end position="122"/>
    </location>
</feature>
<feature type="transmembrane region" description="Helical" evidence="7">
    <location>
        <begin position="234"/>
        <end position="260"/>
    </location>
</feature>
<dbReference type="Proteomes" id="UP000265768">
    <property type="component" value="Unassembled WGS sequence"/>
</dbReference>
<dbReference type="GO" id="GO:0005886">
    <property type="term" value="C:plasma membrane"/>
    <property type="evidence" value="ECO:0007669"/>
    <property type="project" value="UniProtKB-SubCell"/>
</dbReference>
<protein>
    <submittedName>
        <fullName evidence="10">Sugar ABC transporter permease</fullName>
    </submittedName>
</protein>
<dbReference type="InterPro" id="IPR035906">
    <property type="entry name" value="MetI-like_sf"/>
</dbReference>
<dbReference type="SUPFAM" id="SSF161098">
    <property type="entry name" value="MetI-like"/>
    <property type="match status" value="1"/>
</dbReference>
<dbReference type="PANTHER" id="PTHR43227:SF11">
    <property type="entry name" value="BLL4140 PROTEIN"/>
    <property type="match status" value="1"/>
</dbReference>
<dbReference type="InterPro" id="IPR000515">
    <property type="entry name" value="MetI-like"/>
</dbReference>
<keyword evidence="4 7" id="KW-0812">Transmembrane</keyword>
<dbReference type="PANTHER" id="PTHR43227">
    <property type="entry name" value="BLL4140 PROTEIN"/>
    <property type="match status" value="1"/>
</dbReference>
<dbReference type="InterPro" id="IPR050809">
    <property type="entry name" value="UgpAE/MalFG_permease"/>
</dbReference>
<comment type="caution">
    <text evidence="10">The sequence shown here is derived from an EMBL/GenBank/DDBJ whole genome shotgun (WGS) entry which is preliminary data.</text>
</comment>
<evidence type="ECO:0000256" key="8">
    <source>
        <dbReference type="SAM" id="MobiDB-lite"/>
    </source>
</evidence>